<feature type="domain" description="Stage V sporulation protein AA" evidence="2">
    <location>
        <begin position="4"/>
        <end position="90"/>
    </location>
</feature>
<evidence type="ECO:0000256" key="1">
    <source>
        <dbReference type="SAM" id="Phobius"/>
    </source>
</evidence>
<comment type="caution">
    <text evidence="3">The sequence shown here is derived from an EMBL/GenBank/DDBJ whole genome shotgun (WGS) entry which is preliminary data.</text>
</comment>
<reference evidence="3" key="1">
    <citation type="submission" date="2020-10" db="EMBL/GenBank/DDBJ databases">
        <authorList>
            <person name="Gilroy R."/>
        </authorList>
    </citation>
    <scope>NUCLEOTIDE SEQUENCE</scope>
    <source>
        <strain evidence="3">CHK187-14744</strain>
    </source>
</reference>
<evidence type="ECO:0000259" key="2">
    <source>
        <dbReference type="Pfam" id="PF12164"/>
    </source>
</evidence>
<gene>
    <name evidence="3" type="ORF">IAB63_08450</name>
</gene>
<evidence type="ECO:0000313" key="3">
    <source>
        <dbReference type="EMBL" id="HIU03266.1"/>
    </source>
</evidence>
<dbReference type="EMBL" id="DVLT01000051">
    <property type="protein sequence ID" value="HIU03266.1"/>
    <property type="molecule type" value="Genomic_DNA"/>
</dbReference>
<reference evidence="3" key="2">
    <citation type="journal article" date="2021" name="PeerJ">
        <title>Extensive microbial diversity within the chicken gut microbiome revealed by metagenomics and culture.</title>
        <authorList>
            <person name="Gilroy R."/>
            <person name="Ravi A."/>
            <person name="Getino M."/>
            <person name="Pursley I."/>
            <person name="Horton D.L."/>
            <person name="Alikhan N.F."/>
            <person name="Baker D."/>
            <person name="Gharbi K."/>
            <person name="Hall N."/>
            <person name="Watson M."/>
            <person name="Adriaenssens E.M."/>
            <person name="Foster-Nyarko E."/>
            <person name="Jarju S."/>
            <person name="Secka A."/>
            <person name="Antonio M."/>
            <person name="Oren A."/>
            <person name="Chaudhuri R.R."/>
            <person name="La Ragione R."/>
            <person name="Hildebrand F."/>
            <person name="Pallen M.J."/>
        </authorList>
    </citation>
    <scope>NUCLEOTIDE SEQUENCE</scope>
    <source>
        <strain evidence="3">CHK187-14744</strain>
    </source>
</reference>
<evidence type="ECO:0000313" key="4">
    <source>
        <dbReference type="Proteomes" id="UP000824164"/>
    </source>
</evidence>
<keyword evidence="1" id="KW-0812">Transmembrane</keyword>
<proteinExistence type="predicted"/>
<dbReference type="Proteomes" id="UP000824164">
    <property type="component" value="Unassembled WGS sequence"/>
</dbReference>
<dbReference type="Pfam" id="PF12164">
    <property type="entry name" value="SporV_AA"/>
    <property type="match status" value="1"/>
</dbReference>
<feature type="transmembrane region" description="Helical" evidence="1">
    <location>
        <begin position="104"/>
        <end position="124"/>
    </location>
</feature>
<keyword evidence="1" id="KW-1133">Transmembrane helix</keyword>
<organism evidence="3 4">
    <name type="scientific">Candidatus Onthocola gallistercoris</name>
    <dbReference type="NCBI Taxonomy" id="2840876"/>
    <lineage>
        <taxon>Bacteria</taxon>
        <taxon>Bacillati</taxon>
        <taxon>Bacillota</taxon>
        <taxon>Bacilli</taxon>
        <taxon>Candidatus Onthocola</taxon>
    </lineage>
</organism>
<name>A0A9D1HHG9_9FIRM</name>
<accession>A0A9D1HHG9</accession>
<dbReference type="InterPro" id="IPR021997">
    <property type="entry name" value="SporV_AA"/>
</dbReference>
<dbReference type="InterPro" id="IPR038548">
    <property type="entry name" value="SporV_AA_N_sf"/>
</dbReference>
<protein>
    <submittedName>
        <fullName evidence="3">Stage V sporulation protein AA</fullName>
    </submittedName>
</protein>
<feature type="transmembrane region" description="Helical" evidence="1">
    <location>
        <begin position="148"/>
        <end position="168"/>
    </location>
</feature>
<dbReference type="Gene3D" id="2.60.480.10">
    <property type="entry name" value="eubacterium ventriosum atcc domain"/>
    <property type="match status" value="1"/>
</dbReference>
<dbReference type="AlphaFoldDB" id="A0A9D1HHG9"/>
<sequence>MEYIIYLKLNRNIRTKTTGVRIKDMGTVYCAQPGIKNKVENLKILDIPEDQKDKTVVSVLYVIEKINKALAGEKNMCRVESVGEQDCVISRMPEKGHGTLRERIEMALVSLTVFFGASFAIMTYNEDVDVRGVFGKMYEIFSGTAPEAGGILELTYSIGIGIGLLIFFNHFEFGKKQRDPTPMEVQMCQYEEDVIHTVVESSERRGEEKDVD</sequence>
<keyword evidence="1" id="KW-0472">Membrane</keyword>